<proteinExistence type="inferred from homology"/>
<dbReference type="InterPro" id="IPR001753">
    <property type="entry name" value="Enoyl-CoA_hydra/iso"/>
</dbReference>
<dbReference type="Proteomes" id="UP000676325">
    <property type="component" value="Unassembled WGS sequence"/>
</dbReference>
<protein>
    <submittedName>
        <fullName evidence="2">Enoyl-CoA hydratase/isomerase family protein</fullName>
    </submittedName>
</protein>
<evidence type="ECO:0000313" key="2">
    <source>
        <dbReference type="EMBL" id="MBR7825681.1"/>
    </source>
</evidence>
<accession>A0A941E5V1</accession>
<dbReference type="CDD" id="cd06558">
    <property type="entry name" value="crotonase-like"/>
    <property type="match status" value="1"/>
</dbReference>
<dbReference type="SUPFAM" id="SSF52096">
    <property type="entry name" value="ClpP/crotonase"/>
    <property type="match status" value="1"/>
</dbReference>
<dbReference type="EMBL" id="JAGSOH010000008">
    <property type="protein sequence ID" value="MBR7825681.1"/>
    <property type="molecule type" value="Genomic_DNA"/>
</dbReference>
<keyword evidence="3" id="KW-1185">Reference proteome</keyword>
<sequence length="259" mass="29031">MSSLSDYIDRYPTVHIEREDGVLTLRLHKNGGPFLWDERTHHDLGELFEYVNGDYENRVVVLTGTGDAYCAAVDTEDFLRQGKIDGPNYLVRLYRDGARMLRNFVALEIPVIAAVNGPVVAHSELPLLADVVLISDTAEFRDEAHIVQGIPPADGMQIVWTNLIGINRARHFLLTGRTIDAKEAFEVGVAGEVLPSEELMPRALELARQWAKLPLWALQNTRAALNQPWRRAFAEDLHTGLAYEHMSMFAAMSARQGKV</sequence>
<dbReference type="AlphaFoldDB" id="A0A941E5V1"/>
<dbReference type="Gene3D" id="3.90.226.10">
    <property type="entry name" value="2-enoyl-CoA Hydratase, Chain A, domain 1"/>
    <property type="match status" value="1"/>
</dbReference>
<dbReference type="InterPro" id="IPR029045">
    <property type="entry name" value="ClpP/crotonase-like_dom_sf"/>
</dbReference>
<dbReference type="RefSeq" id="WP_212516835.1">
    <property type="nucleotide sequence ID" value="NZ_JAGSOH010000008.1"/>
</dbReference>
<comment type="similarity">
    <text evidence="1">Belongs to the enoyl-CoA hydratase/isomerase family.</text>
</comment>
<dbReference type="Pfam" id="PF00378">
    <property type="entry name" value="ECH_1"/>
    <property type="match status" value="1"/>
</dbReference>
<reference evidence="2" key="1">
    <citation type="submission" date="2021-04" db="EMBL/GenBank/DDBJ databases">
        <title>Genome based classification of Actinospica acidithermotolerans sp. nov., an actinobacterium isolated from an Indonesian hot spring.</title>
        <authorList>
            <person name="Kusuma A.B."/>
            <person name="Putra K.E."/>
            <person name="Nafisah S."/>
            <person name="Loh J."/>
            <person name="Nouioui I."/>
            <person name="Goodfellow M."/>
        </authorList>
    </citation>
    <scope>NUCLEOTIDE SEQUENCE</scope>
    <source>
        <strain evidence="2">MGRD01-02</strain>
    </source>
</reference>
<dbReference type="PANTHER" id="PTHR43802:SF1">
    <property type="entry name" value="IP11341P-RELATED"/>
    <property type="match status" value="1"/>
</dbReference>
<dbReference type="GO" id="GO:0003824">
    <property type="term" value="F:catalytic activity"/>
    <property type="evidence" value="ECO:0007669"/>
    <property type="project" value="UniProtKB-ARBA"/>
</dbReference>
<organism evidence="2 3">
    <name type="scientific">Actinospica acidithermotolerans</name>
    <dbReference type="NCBI Taxonomy" id="2828514"/>
    <lineage>
        <taxon>Bacteria</taxon>
        <taxon>Bacillati</taxon>
        <taxon>Actinomycetota</taxon>
        <taxon>Actinomycetes</taxon>
        <taxon>Catenulisporales</taxon>
        <taxon>Actinospicaceae</taxon>
        <taxon>Actinospica</taxon>
    </lineage>
</organism>
<gene>
    <name evidence="2" type="ORF">KDK95_05130</name>
</gene>
<comment type="caution">
    <text evidence="2">The sequence shown here is derived from an EMBL/GenBank/DDBJ whole genome shotgun (WGS) entry which is preliminary data.</text>
</comment>
<evidence type="ECO:0000256" key="1">
    <source>
        <dbReference type="ARBA" id="ARBA00005254"/>
    </source>
</evidence>
<evidence type="ECO:0000313" key="3">
    <source>
        <dbReference type="Proteomes" id="UP000676325"/>
    </source>
</evidence>
<dbReference type="PANTHER" id="PTHR43802">
    <property type="entry name" value="ENOYL-COA HYDRATASE"/>
    <property type="match status" value="1"/>
</dbReference>
<name>A0A941E5V1_9ACTN</name>